<sequence length="128" mass="15126">MTNTIPFIIALFSTIPVLTWFVLLIFFSLIIKKKPKAFKLSVDIATFFVIISAASRMTYLWHRPFTGIISLIILLVAFIYTVLYWKTNHEWQSKRLFKGIWRMNFLLFMIGDFILFCYGVINESLHHI</sequence>
<keyword evidence="3" id="KW-1185">Reference proteome</keyword>
<evidence type="ECO:0000313" key="2">
    <source>
        <dbReference type="EMBL" id="MFC7392450.1"/>
    </source>
</evidence>
<feature type="transmembrane region" description="Helical" evidence="1">
    <location>
        <begin position="42"/>
        <end position="61"/>
    </location>
</feature>
<comment type="caution">
    <text evidence="2">The sequence shown here is derived from an EMBL/GenBank/DDBJ whole genome shotgun (WGS) entry which is preliminary data.</text>
</comment>
<accession>A0ABW2PVW5</accession>
<evidence type="ECO:0000313" key="3">
    <source>
        <dbReference type="Proteomes" id="UP001596505"/>
    </source>
</evidence>
<keyword evidence="1" id="KW-0472">Membrane</keyword>
<feature type="transmembrane region" description="Helical" evidence="1">
    <location>
        <begin position="6"/>
        <end position="30"/>
    </location>
</feature>
<dbReference type="Pfam" id="PF11877">
    <property type="entry name" value="DUF3397"/>
    <property type="match status" value="1"/>
</dbReference>
<reference evidence="3" key="1">
    <citation type="journal article" date="2019" name="Int. J. Syst. Evol. Microbiol.">
        <title>The Global Catalogue of Microorganisms (GCM) 10K type strain sequencing project: providing services to taxonomists for standard genome sequencing and annotation.</title>
        <authorList>
            <consortium name="The Broad Institute Genomics Platform"/>
            <consortium name="The Broad Institute Genome Sequencing Center for Infectious Disease"/>
            <person name="Wu L."/>
            <person name="Ma J."/>
        </authorList>
    </citation>
    <scope>NUCLEOTIDE SEQUENCE [LARGE SCALE GENOMIC DNA]</scope>
    <source>
        <strain evidence="3">CGMCC 1.16305</strain>
    </source>
</reference>
<evidence type="ECO:0000256" key="1">
    <source>
        <dbReference type="SAM" id="Phobius"/>
    </source>
</evidence>
<feature type="transmembrane region" description="Helical" evidence="1">
    <location>
        <begin position="105"/>
        <end position="121"/>
    </location>
</feature>
<dbReference type="EMBL" id="JBHTCO010000004">
    <property type="protein sequence ID" value="MFC7392450.1"/>
    <property type="molecule type" value="Genomic_DNA"/>
</dbReference>
<proteinExistence type="predicted"/>
<organism evidence="2 3">
    <name type="scientific">Scopulibacillus cellulosilyticus</name>
    <dbReference type="NCBI Taxonomy" id="2665665"/>
    <lineage>
        <taxon>Bacteria</taxon>
        <taxon>Bacillati</taxon>
        <taxon>Bacillota</taxon>
        <taxon>Bacilli</taxon>
        <taxon>Bacillales</taxon>
        <taxon>Sporolactobacillaceae</taxon>
        <taxon>Scopulibacillus</taxon>
    </lineage>
</organism>
<dbReference type="InterPro" id="IPR024515">
    <property type="entry name" value="DUF3397"/>
</dbReference>
<feature type="transmembrane region" description="Helical" evidence="1">
    <location>
        <begin position="67"/>
        <end position="85"/>
    </location>
</feature>
<keyword evidence="1" id="KW-1133">Transmembrane helix</keyword>
<gene>
    <name evidence="2" type="ORF">ACFQRG_05585</name>
</gene>
<protein>
    <submittedName>
        <fullName evidence="2">DUF3397 domain-containing protein</fullName>
    </submittedName>
</protein>
<name>A0ABW2PVW5_9BACL</name>
<dbReference type="RefSeq" id="WP_380964573.1">
    <property type="nucleotide sequence ID" value="NZ_JBHTCO010000004.1"/>
</dbReference>
<dbReference type="Proteomes" id="UP001596505">
    <property type="component" value="Unassembled WGS sequence"/>
</dbReference>
<keyword evidence="1" id="KW-0812">Transmembrane</keyword>